<evidence type="ECO:0000313" key="3">
    <source>
        <dbReference type="EMBL" id="EOX91793.1"/>
    </source>
</evidence>
<feature type="compositionally biased region" description="Polar residues" evidence="1">
    <location>
        <begin position="103"/>
        <end position="117"/>
    </location>
</feature>
<reference evidence="3 4" key="1">
    <citation type="journal article" date="2013" name="Genome Biol.">
        <title>The genome sequence of the most widely cultivated cacao type and its use to identify candidate genes regulating pod color.</title>
        <authorList>
            <person name="Motamayor J.C."/>
            <person name="Mockaitis K."/>
            <person name="Schmutz J."/>
            <person name="Haiminen N."/>
            <person name="Iii D.L."/>
            <person name="Cornejo O."/>
            <person name="Findley S.D."/>
            <person name="Zheng P."/>
            <person name="Utro F."/>
            <person name="Royaert S."/>
            <person name="Saski C."/>
            <person name="Jenkins J."/>
            <person name="Podicheti R."/>
            <person name="Zhao M."/>
            <person name="Scheffler B.E."/>
            <person name="Stack J.C."/>
            <person name="Feltus F.A."/>
            <person name="Mustiga G.M."/>
            <person name="Amores F."/>
            <person name="Phillips W."/>
            <person name="Marelli J.P."/>
            <person name="May G.D."/>
            <person name="Shapiro H."/>
            <person name="Ma J."/>
            <person name="Bustamante C.D."/>
            <person name="Schnell R.J."/>
            <person name="Main D."/>
            <person name="Gilbert D."/>
            <person name="Parida L."/>
            <person name="Kuhn D.N."/>
        </authorList>
    </citation>
    <scope>NUCLEOTIDE SEQUENCE [LARGE SCALE GENOMIC DNA]</scope>
    <source>
        <strain evidence="4">cv. Matina 1-6</strain>
    </source>
</reference>
<dbReference type="EMBL" id="CM001879">
    <property type="protein sequence ID" value="EOX91793.1"/>
    <property type="molecule type" value="Genomic_DNA"/>
</dbReference>
<name>A0A061DPC0_THECC</name>
<keyword evidence="4" id="KW-1185">Reference proteome</keyword>
<dbReference type="Proteomes" id="UP000026915">
    <property type="component" value="Chromosome 1"/>
</dbReference>
<keyword evidence="2" id="KW-0732">Signal</keyword>
<feature type="region of interest" description="Disordered" evidence="1">
    <location>
        <begin position="95"/>
        <end position="117"/>
    </location>
</feature>
<protein>
    <submittedName>
        <fullName evidence="3">Uncharacterized protein</fullName>
    </submittedName>
</protein>
<dbReference type="InParanoid" id="A0A061DPC0"/>
<evidence type="ECO:0000256" key="1">
    <source>
        <dbReference type="SAM" id="MobiDB-lite"/>
    </source>
</evidence>
<proteinExistence type="predicted"/>
<feature type="signal peptide" evidence="2">
    <location>
        <begin position="1"/>
        <end position="26"/>
    </location>
</feature>
<sequence length="117" mass="12631">MVMSMGAITFLVILLILANFGALAGARGTYNFSQVDSSCKNSCNNTLEDKRGVPTGANPLHNSKVSLNTMMKLTVMREKIEIAVEIETYNNKVKSRDKKIETSKGTNDVDQNSGGSG</sequence>
<dbReference type="eggNOG" id="ENOG502SW6H">
    <property type="taxonomic scope" value="Eukaryota"/>
</dbReference>
<evidence type="ECO:0000256" key="2">
    <source>
        <dbReference type="SAM" id="SignalP"/>
    </source>
</evidence>
<dbReference type="HOGENOM" id="CLU_2089167_0_0_1"/>
<dbReference type="AlphaFoldDB" id="A0A061DPC0"/>
<organism evidence="3 4">
    <name type="scientific">Theobroma cacao</name>
    <name type="common">Cacao</name>
    <name type="synonym">Cocoa</name>
    <dbReference type="NCBI Taxonomy" id="3641"/>
    <lineage>
        <taxon>Eukaryota</taxon>
        <taxon>Viridiplantae</taxon>
        <taxon>Streptophyta</taxon>
        <taxon>Embryophyta</taxon>
        <taxon>Tracheophyta</taxon>
        <taxon>Spermatophyta</taxon>
        <taxon>Magnoliopsida</taxon>
        <taxon>eudicotyledons</taxon>
        <taxon>Gunneridae</taxon>
        <taxon>Pentapetalae</taxon>
        <taxon>rosids</taxon>
        <taxon>malvids</taxon>
        <taxon>Malvales</taxon>
        <taxon>Malvaceae</taxon>
        <taxon>Byttnerioideae</taxon>
        <taxon>Theobroma</taxon>
    </lineage>
</organism>
<feature type="chain" id="PRO_5001596095" evidence="2">
    <location>
        <begin position="27"/>
        <end position="117"/>
    </location>
</feature>
<accession>A0A061DPC0</accession>
<gene>
    <name evidence="3" type="ORF">TCM_000868</name>
</gene>
<dbReference type="Gramene" id="EOX91793">
    <property type="protein sequence ID" value="EOX91793"/>
    <property type="gene ID" value="TCM_000868"/>
</dbReference>
<evidence type="ECO:0000313" key="4">
    <source>
        <dbReference type="Proteomes" id="UP000026915"/>
    </source>
</evidence>